<evidence type="ECO:0000313" key="3">
    <source>
        <dbReference type="Proteomes" id="UP000570595"/>
    </source>
</evidence>
<dbReference type="AlphaFoldDB" id="A0A7J6M097"/>
<feature type="signal peptide" evidence="1">
    <location>
        <begin position="1"/>
        <end position="23"/>
    </location>
</feature>
<comment type="caution">
    <text evidence="2">The sequence shown here is derived from an EMBL/GenBank/DDBJ whole genome shotgun (WGS) entry which is preliminary data.</text>
</comment>
<proteinExistence type="predicted"/>
<name>A0A7J6M097_PEROL</name>
<feature type="chain" id="PRO_5029764810" evidence="1">
    <location>
        <begin position="24"/>
        <end position="225"/>
    </location>
</feature>
<reference evidence="2 3" key="1">
    <citation type="submission" date="2020-04" db="EMBL/GenBank/DDBJ databases">
        <title>Perkinsus olseni comparative genomics.</title>
        <authorList>
            <person name="Bogema D.R."/>
        </authorList>
    </citation>
    <scope>NUCLEOTIDE SEQUENCE [LARGE SCALE GENOMIC DNA]</scope>
    <source>
        <strain evidence="2">ATCC PRA-179</strain>
    </source>
</reference>
<gene>
    <name evidence="2" type="ORF">FOZ61_000334</name>
</gene>
<dbReference type="EMBL" id="JABAHT010000105">
    <property type="protein sequence ID" value="KAF4664957.1"/>
    <property type="molecule type" value="Genomic_DNA"/>
</dbReference>
<organism evidence="2 3">
    <name type="scientific">Perkinsus olseni</name>
    <name type="common">Perkinsus atlanticus</name>
    <dbReference type="NCBI Taxonomy" id="32597"/>
    <lineage>
        <taxon>Eukaryota</taxon>
        <taxon>Sar</taxon>
        <taxon>Alveolata</taxon>
        <taxon>Perkinsozoa</taxon>
        <taxon>Perkinsea</taxon>
        <taxon>Perkinsida</taxon>
        <taxon>Perkinsidae</taxon>
        <taxon>Perkinsus</taxon>
    </lineage>
</organism>
<dbReference type="Proteomes" id="UP000570595">
    <property type="component" value="Unassembled WGS sequence"/>
</dbReference>
<sequence>MSTKQVVIIAAAAAAALVPLASAGEIPPLKSVSLRRKGNVAIIATLFGLKDNLRTMHIKCPADGKQKPFETLFSFDPNVVQQYHRNFPHPNWENIFYFHDPPSYGAGADPLTRMSNSPFHDSVVKLDKAAKEIDYTPIRASAEVVLEEDLKGKLGDAGEKTLEAGRNVCGAVMEVLKSKYDLKQLCNEVHDASDRAIAAAKQADKKFRKNEGIVPEGSFTEIVDA</sequence>
<evidence type="ECO:0000313" key="2">
    <source>
        <dbReference type="EMBL" id="KAF4664957.1"/>
    </source>
</evidence>
<protein>
    <submittedName>
        <fullName evidence="2">Uncharacterized protein</fullName>
    </submittedName>
</protein>
<keyword evidence="1" id="KW-0732">Signal</keyword>
<accession>A0A7J6M097</accession>
<evidence type="ECO:0000256" key="1">
    <source>
        <dbReference type="SAM" id="SignalP"/>
    </source>
</evidence>